<name>A0ABM3G7I7_NEOLC</name>
<dbReference type="Pfam" id="PF12836">
    <property type="entry name" value="HHH_3"/>
    <property type="match status" value="2"/>
</dbReference>
<dbReference type="SUPFAM" id="SSF56219">
    <property type="entry name" value="DNase I-like"/>
    <property type="match status" value="1"/>
</dbReference>
<evidence type="ECO:0000313" key="3">
    <source>
        <dbReference type="RefSeq" id="XP_046596234.1"/>
    </source>
</evidence>
<keyword evidence="2" id="KW-1185">Reference proteome</keyword>
<proteinExistence type="predicted"/>
<dbReference type="Gene3D" id="1.10.150.320">
    <property type="entry name" value="Photosystem II 12 kDa extrinsic protein"/>
    <property type="match status" value="2"/>
</dbReference>
<keyword evidence="3" id="KW-0540">Nuclease</keyword>
<dbReference type="RefSeq" id="XP_046596234.1">
    <property type="nucleotide sequence ID" value="XM_046740278.1"/>
</dbReference>
<keyword evidence="3" id="KW-0255">Endonuclease</keyword>
<reference evidence="3" key="1">
    <citation type="submission" date="2025-08" db="UniProtKB">
        <authorList>
            <consortium name="RefSeq"/>
        </authorList>
    </citation>
    <scope>IDENTIFICATION</scope>
    <source>
        <tissue evidence="3">Thorax and Abdomen</tissue>
    </source>
</reference>
<dbReference type="PANTHER" id="PTHR21180:SF32">
    <property type="entry name" value="ENDONUCLEASE_EXONUCLEASE_PHOSPHATASE FAMILY DOMAIN-CONTAINING PROTEIN 1"/>
    <property type="match status" value="1"/>
</dbReference>
<feature type="compositionally biased region" description="Polar residues" evidence="1">
    <location>
        <begin position="244"/>
        <end position="270"/>
    </location>
</feature>
<dbReference type="SUPFAM" id="SSF47781">
    <property type="entry name" value="RuvA domain 2-like"/>
    <property type="match status" value="2"/>
</dbReference>
<gene>
    <name evidence="3" type="primary">LOC107222346</name>
</gene>
<dbReference type="Gene3D" id="3.60.10.10">
    <property type="entry name" value="Endonuclease/exonuclease/phosphatase"/>
    <property type="match status" value="1"/>
</dbReference>
<dbReference type="GO" id="GO:0004519">
    <property type="term" value="F:endonuclease activity"/>
    <property type="evidence" value="ECO:0007669"/>
    <property type="project" value="UniProtKB-KW"/>
</dbReference>
<evidence type="ECO:0000256" key="1">
    <source>
        <dbReference type="SAM" id="MobiDB-lite"/>
    </source>
</evidence>
<organism evidence="2 3">
    <name type="scientific">Neodiprion lecontei</name>
    <name type="common">Redheaded pine sawfly</name>
    <dbReference type="NCBI Taxonomy" id="441921"/>
    <lineage>
        <taxon>Eukaryota</taxon>
        <taxon>Metazoa</taxon>
        <taxon>Ecdysozoa</taxon>
        <taxon>Arthropoda</taxon>
        <taxon>Hexapoda</taxon>
        <taxon>Insecta</taxon>
        <taxon>Pterygota</taxon>
        <taxon>Neoptera</taxon>
        <taxon>Endopterygota</taxon>
        <taxon>Hymenoptera</taxon>
        <taxon>Tenthredinoidea</taxon>
        <taxon>Diprionidae</taxon>
        <taxon>Diprioninae</taxon>
        <taxon>Neodiprion</taxon>
    </lineage>
</organism>
<dbReference type="Proteomes" id="UP000829291">
    <property type="component" value="Chromosome 5"/>
</dbReference>
<protein>
    <submittedName>
        <fullName evidence="3">Endonuclease/exonuclease/phosphatase family domain-containing protein 1 isoform X1</fullName>
    </submittedName>
</protein>
<dbReference type="InterPro" id="IPR036691">
    <property type="entry name" value="Endo/exonu/phosph_ase_sf"/>
</dbReference>
<accession>A0ABM3G7I7</accession>
<feature type="region of interest" description="Disordered" evidence="1">
    <location>
        <begin position="243"/>
        <end position="270"/>
    </location>
</feature>
<dbReference type="InterPro" id="IPR010994">
    <property type="entry name" value="RuvA_2-like"/>
</dbReference>
<dbReference type="InterPro" id="IPR051675">
    <property type="entry name" value="Endo/Exo/Phosphatase_dom_1"/>
</dbReference>
<dbReference type="PANTHER" id="PTHR21180">
    <property type="entry name" value="ENDONUCLEASE/EXONUCLEASE/PHOSPHATASE FAMILY DOMAIN-CONTAINING PROTEIN 1"/>
    <property type="match status" value="1"/>
</dbReference>
<dbReference type="GeneID" id="107222346"/>
<sequence>MHTYIGSQIRTCMHMYKSVYAQLYVNILIYIQHTDIVNEMGQNGSTHHGHRGRGRNFRRATLSMLGKKHSQPSKILSHTFAYDDEGLKVDRMNLNTATEEELMTLPGISRAVARNIVCHRQAIGRFHRVEDLVLVSGVGAYKLELVRPEICVASANASTSSSQASISLNSSGNTGSLLDINSASVFALQGIPGLNQELAANVVERRHRRGFYQSLDELAKVRGIGKHRLAIIKPYLKIVVDSDGSVTPTPSNGTSSSLGTNPQMTSTPVSNGVVRISSKVPRVNGINPSAHVTNDIETSSGITEDEIWELLSVASPRPLTPSNYSTKLEGRTSFRIATWNLERFSVDKACNPGVREVICRTILENRLSLLALQEIESSEALAKITLELNSPILKRVRDWQGNRKVWRSIHLGQGLAILWDTDGKIRISLQHQSSAAADSVPAAACATFHINKVTITVVNAALHGVRDRRAMDNYCRFQNTLVLGDFSTMNGVENLDLELPHNENTAVHPEELFFNDNIAWSRKSRAVLRTGHSGIVKQGLTHLGIPRGWKWGGAVSTHCPVWCQIYSQLDE</sequence>
<evidence type="ECO:0000313" key="2">
    <source>
        <dbReference type="Proteomes" id="UP000829291"/>
    </source>
</evidence>
<keyword evidence="3" id="KW-0378">Hydrolase</keyword>